<dbReference type="InterPro" id="IPR011009">
    <property type="entry name" value="Kinase-like_dom_sf"/>
</dbReference>
<evidence type="ECO:0000313" key="3">
    <source>
        <dbReference type="Proteomes" id="UP001295684"/>
    </source>
</evidence>
<feature type="compositionally biased region" description="Basic and acidic residues" evidence="1">
    <location>
        <begin position="443"/>
        <end position="460"/>
    </location>
</feature>
<dbReference type="AlphaFoldDB" id="A0AAD1UDR4"/>
<feature type="region of interest" description="Disordered" evidence="1">
    <location>
        <begin position="264"/>
        <end position="297"/>
    </location>
</feature>
<dbReference type="Gene3D" id="1.10.510.10">
    <property type="entry name" value="Transferase(Phosphotransferase) domain 1"/>
    <property type="match status" value="1"/>
</dbReference>
<evidence type="ECO:0008006" key="4">
    <source>
        <dbReference type="Google" id="ProtNLM"/>
    </source>
</evidence>
<dbReference type="SUPFAM" id="SSF56112">
    <property type="entry name" value="Protein kinase-like (PK-like)"/>
    <property type="match status" value="1"/>
</dbReference>
<sequence length="507" mass="58203">MSEYNQKESILAPVSSVMTHEELKILNKLQGIAGIQQVTRITYNSKKRVKIEEVGSTLEEIFTKIGKPLSIKSTCMLMIQLLSVIKNIHEKGVVHLGLSLKSLAFGTENMNKILYVINFSNCAEIGQANSKSEENCRALDWFSSRHLHLGEEYCKHDDLESILYITVYLLTKELPWSDIEGEMDAGKLMNMRFRKKDHSNLYKGCFYEIEKFGEYVCSLGKDDDIDYDKCIRFFSKKFYSCDYDFDYIYDWNLEFSDDLEDSKSSDSESNCNGSQPKSSLKKSKSDNKKSENFEESLRNKSLDKDRIYHPKLELKDLKIQKPSSEAKNKIASKRNLYTKGIKNYSAITISRQDRNQHQSTDISGNLLNPPQSLLRSNLRKKKVTNKISKHICCSIGNNSIHISSSRRLVEGSTKVKEGCKQKQKLTLKDIKIREIVSENVKEKPKFQEKRGSVAKSKDKPTTPYRKYTATEDECFLPTEFTTEGVSVQSVKVSKFNDSVLLTRRIPM</sequence>
<accession>A0AAD1UDR4</accession>
<evidence type="ECO:0000313" key="2">
    <source>
        <dbReference type="EMBL" id="CAI2363529.1"/>
    </source>
</evidence>
<reference evidence="2" key="1">
    <citation type="submission" date="2023-07" db="EMBL/GenBank/DDBJ databases">
        <authorList>
            <consortium name="AG Swart"/>
            <person name="Singh M."/>
            <person name="Singh A."/>
            <person name="Seah K."/>
            <person name="Emmerich C."/>
        </authorList>
    </citation>
    <scope>NUCLEOTIDE SEQUENCE</scope>
    <source>
        <strain evidence="2">DP1</strain>
    </source>
</reference>
<comment type="caution">
    <text evidence="2">The sequence shown here is derived from an EMBL/GenBank/DDBJ whole genome shotgun (WGS) entry which is preliminary data.</text>
</comment>
<evidence type="ECO:0000256" key="1">
    <source>
        <dbReference type="SAM" id="MobiDB-lite"/>
    </source>
</evidence>
<dbReference type="InterPro" id="IPR050235">
    <property type="entry name" value="CK1_Ser-Thr_kinase"/>
</dbReference>
<gene>
    <name evidence="2" type="ORF">ECRASSUSDP1_LOCUS4865</name>
</gene>
<proteinExistence type="predicted"/>
<feature type="compositionally biased region" description="Basic and acidic residues" evidence="1">
    <location>
        <begin position="283"/>
        <end position="297"/>
    </location>
</feature>
<dbReference type="EMBL" id="CAMPGE010004681">
    <property type="protein sequence ID" value="CAI2363529.1"/>
    <property type="molecule type" value="Genomic_DNA"/>
</dbReference>
<dbReference type="Proteomes" id="UP001295684">
    <property type="component" value="Unassembled WGS sequence"/>
</dbReference>
<feature type="region of interest" description="Disordered" evidence="1">
    <location>
        <begin position="443"/>
        <end position="464"/>
    </location>
</feature>
<name>A0AAD1UDR4_EUPCR</name>
<keyword evidence="3" id="KW-1185">Reference proteome</keyword>
<dbReference type="PANTHER" id="PTHR11909">
    <property type="entry name" value="CASEIN KINASE-RELATED"/>
    <property type="match status" value="1"/>
</dbReference>
<organism evidence="2 3">
    <name type="scientific">Euplotes crassus</name>
    <dbReference type="NCBI Taxonomy" id="5936"/>
    <lineage>
        <taxon>Eukaryota</taxon>
        <taxon>Sar</taxon>
        <taxon>Alveolata</taxon>
        <taxon>Ciliophora</taxon>
        <taxon>Intramacronucleata</taxon>
        <taxon>Spirotrichea</taxon>
        <taxon>Hypotrichia</taxon>
        <taxon>Euplotida</taxon>
        <taxon>Euplotidae</taxon>
        <taxon>Moneuplotes</taxon>
    </lineage>
</organism>
<protein>
    <recommendedName>
        <fullName evidence="4">Protein kinase domain-containing protein</fullName>
    </recommendedName>
</protein>